<dbReference type="Gene3D" id="1.20.120.20">
    <property type="entry name" value="Apolipoprotein"/>
    <property type="match status" value="1"/>
</dbReference>
<dbReference type="EMBL" id="JBHUMQ010000034">
    <property type="protein sequence ID" value="MFD2695006.1"/>
    <property type="molecule type" value="Genomic_DNA"/>
</dbReference>
<evidence type="ECO:0000313" key="7">
    <source>
        <dbReference type="Proteomes" id="UP001597399"/>
    </source>
</evidence>
<feature type="domain" description="Phage tail tape measure protein" evidence="5">
    <location>
        <begin position="167"/>
        <end position="430"/>
    </location>
</feature>
<dbReference type="SUPFAM" id="SSF53955">
    <property type="entry name" value="Lysozyme-like"/>
    <property type="match status" value="1"/>
</dbReference>
<dbReference type="CDD" id="cd13402">
    <property type="entry name" value="LT_TF-like"/>
    <property type="match status" value="1"/>
</dbReference>
<keyword evidence="3" id="KW-0812">Transmembrane</keyword>
<dbReference type="PANTHER" id="PTHR37813">
    <property type="entry name" value="FELS-2 PROPHAGE PROTEIN"/>
    <property type="match status" value="1"/>
</dbReference>
<keyword evidence="7" id="KW-1185">Reference proteome</keyword>
<keyword evidence="3" id="KW-1133">Transmembrane helix</keyword>
<gene>
    <name evidence="6" type="ORF">ACFSUE_15425</name>
</gene>
<evidence type="ECO:0000256" key="1">
    <source>
        <dbReference type="ARBA" id="ARBA00022612"/>
    </source>
</evidence>
<feature type="compositionally biased region" description="Polar residues" evidence="2">
    <location>
        <begin position="1100"/>
        <end position="1119"/>
    </location>
</feature>
<evidence type="ECO:0000313" key="6">
    <source>
        <dbReference type="EMBL" id="MFD2695006.1"/>
    </source>
</evidence>
<name>A0ABW5S5C6_9BACL</name>
<sequence>MALRETNVEVNILGNVEPLKRINEMMDNVMKTADKMGAILDKAMGGVKTSSNGASSAINEVQKAANTAKSNISGLGNTATEARTKMDHMSHSMHGMGNEAASLSERLHQNMGDLMMASASLTAAGYGVAKAVGYTVKSAADFNQEMANTKSVMNPAEVNKYSGALQNLAIQQGIKTKYSAVEAAQAEGELAKAGVSVHQIMHGALAGSLNLATAGELNLKDAAEIASTALNTFHDRGMTVSKAADILAGAANASATDVGELKYSLSMSATVAAGLGATLKGTSTTLAVFAQNGLKGSDAGTSLKTMMSRLHPMTKDQWAMFEQLGLTTVDASKAMQVLRDHGVKPLSNDSGTLMRQMEQLAAKITNSKVGSTKATKEFTALANGTGAVHSAFFKANGQVKSFSSIAQLLKTHLNSLNGEQRQAALYTMFGSDAIRGANILYKEGAKGVDSMAKSMSKIKAADVAKQKMDTFKGSVEQLRGNLETMGIVYGNLILPAFGKFVGLLTNVVNFMTRLPAPLKIAVIVLTSMAAAILLASGAAIGLTMTLGALSMATSAFGISLAALVWPITLVVAAIAALAAAAYLIVKNWWPIKGFFSNLWSGTVSVTKNALHGISSTAVSAYNGARSGISSAMRGIASLSSTVWHGISSTAIAIVKPFITAVMTVFKAMSPGLTSIMNGIKTIMRGLWLGIKTVILGPVLLILDLVTGDFQHLRSDAIGIFNNLRKSLGMIWSGIKGVIGGYVSAIYGGAKAGFNLMKNTVLNIVKGIRTGVSAIWNGIKNFIFNIIPKIGSNVASGFRTMKSSVGSLMGDIWKAVTNKFNDIVDGAKSLPGKIGNGIKNMAVHAVDGIKDMANALVKKFRSILGIHSPSTVFTKMGGHIVQGLINGLSVGNLKSLGMSVLKDFGGGVVQGWNNVKSFFSGMLGGGSGGSKSVTGWLTAALGATGTPLSWLQPLTTIAMKESGGNPNAVNRWDSNAKAGHPSMGLMQTIGSTFNAYKLPNLGGILNPVANAAASIRYIKSRYGSVFNVPGIKSMASGGGYKGYASGGEVRTPQIAALAEHRYPEFVISTEPAMRRRSLGLFNRLGQALGVIQSPGTANAQAQTSAYTPETSQTTTYNRSSRSMEYHPEIHVTVKGDGSTTGNVKKAVKEALDDHYKEMAGLYDPGVAY</sequence>
<feature type="transmembrane region" description="Helical" evidence="3">
    <location>
        <begin position="642"/>
        <end position="665"/>
    </location>
</feature>
<evidence type="ECO:0000259" key="4">
    <source>
        <dbReference type="Pfam" id="PF01464"/>
    </source>
</evidence>
<dbReference type="Pfam" id="PF01464">
    <property type="entry name" value="SLT"/>
    <property type="match status" value="1"/>
</dbReference>
<evidence type="ECO:0000256" key="2">
    <source>
        <dbReference type="SAM" id="MobiDB-lite"/>
    </source>
</evidence>
<organism evidence="6 7">
    <name type="scientific">Sporolactobacillus shoreicorticis</name>
    <dbReference type="NCBI Taxonomy" id="1923877"/>
    <lineage>
        <taxon>Bacteria</taxon>
        <taxon>Bacillati</taxon>
        <taxon>Bacillota</taxon>
        <taxon>Bacilli</taxon>
        <taxon>Bacillales</taxon>
        <taxon>Sporolactobacillaceae</taxon>
        <taxon>Sporolactobacillus</taxon>
    </lineage>
</organism>
<dbReference type="Proteomes" id="UP001597399">
    <property type="component" value="Unassembled WGS sequence"/>
</dbReference>
<protein>
    <submittedName>
        <fullName evidence="6">Phage tail tape measure protein</fullName>
    </submittedName>
</protein>
<feature type="transmembrane region" description="Helical" evidence="3">
    <location>
        <begin position="562"/>
        <end position="585"/>
    </location>
</feature>
<feature type="transmembrane region" description="Helical" evidence="3">
    <location>
        <begin position="487"/>
        <end position="508"/>
    </location>
</feature>
<keyword evidence="1" id="KW-1188">Viral release from host cell</keyword>
<keyword evidence="3" id="KW-0472">Membrane</keyword>
<evidence type="ECO:0000256" key="3">
    <source>
        <dbReference type="SAM" id="Phobius"/>
    </source>
</evidence>
<accession>A0ABW5S5C6</accession>
<dbReference type="InterPro" id="IPR010090">
    <property type="entry name" value="Phage_tape_meas"/>
</dbReference>
<dbReference type="PANTHER" id="PTHR37813:SF1">
    <property type="entry name" value="FELS-2 PROPHAGE PROTEIN"/>
    <property type="match status" value="1"/>
</dbReference>
<dbReference type="Pfam" id="PF10145">
    <property type="entry name" value="PhageMin_Tail"/>
    <property type="match status" value="1"/>
</dbReference>
<comment type="caution">
    <text evidence="6">The sequence shown here is derived from an EMBL/GenBank/DDBJ whole genome shotgun (WGS) entry which is preliminary data.</text>
</comment>
<feature type="transmembrane region" description="Helical" evidence="3">
    <location>
        <begin position="727"/>
        <end position="749"/>
    </location>
</feature>
<reference evidence="7" key="1">
    <citation type="journal article" date="2019" name="Int. J. Syst. Evol. Microbiol.">
        <title>The Global Catalogue of Microorganisms (GCM) 10K type strain sequencing project: providing services to taxonomists for standard genome sequencing and annotation.</title>
        <authorList>
            <consortium name="The Broad Institute Genomics Platform"/>
            <consortium name="The Broad Institute Genome Sequencing Center for Infectious Disease"/>
            <person name="Wu L."/>
            <person name="Ma J."/>
        </authorList>
    </citation>
    <scope>NUCLEOTIDE SEQUENCE [LARGE SCALE GENOMIC DNA]</scope>
    <source>
        <strain evidence="7">TISTR 2466</strain>
    </source>
</reference>
<dbReference type="NCBIfam" id="TIGR01760">
    <property type="entry name" value="tape_meas_TP901"/>
    <property type="match status" value="2"/>
</dbReference>
<feature type="transmembrane region" description="Helical" evidence="3">
    <location>
        <begin position="520"/>
        <end position="542"/>
    </location>
</feature>
<feature type="domain" description="Transglycosylase SLT" evidence="4">
    <location>
        <begin position="949"/>
        <end position="1025"/>
    </location>
</feature>
<proteinExistence type="predicted"/>
<feature type="region of interest" description="Disordered" evidence="2">
    <location>
        <begin position="1100"/>
        <end position="1121"/>
    </location>
</feature>
<dbReference type="InterPro" id="IPR008258">
    <property type="entry name" value="Transglycosylase_SLT_dom_1"/>
</dbReference>
<dbReference type="Gene3D" id="1.10.530.10">
    <property type="match status" value="1"/>
</dbReference>
<dbReference type="InterPro" id="IPR023346">
    <property type="entry name" value="Lysozyme-like_dom_sf"/>
</dbReference>
<feature type="transmembrane region" description="Helical" evidence="3">
    <location>
        <begin position="685"/>
        <end position="706"/>
    </location>
</feature>
<dbReference type="RefSeq" id="WP_253064711.1">
    <property type="nucleotide sequence ID" value="NZ_JAMXWM010000031.1"/>
</dbReference>
<evidence type="ECO:0000259" key="5">
    <source>
        <dbReference type="Pfam" id="PF10145"/>
    </source>
</evidence>